<evidence type="ECO:0000256" key="9">
    <source>
        <dbReference type="SAM" id="MobiDB-lite"/>
    </source>
</evidence>
<dbReference type="GO" id="GO:0009098">
    <property type="term" value="P:L-leucine biosynthetic process"/>
    <property type="evidence" value="ECO:0007669"/>
    <property type="project" value="TreeGrafter"/>
</dbReference>
<protein>
    <recommendedName>
        <fullName evidence="3">branched-chain-amino-acid transaminase</fullName>
        <ecNumber evidence="3">2.6.1.42</ecNumber>
    </recommendedName>
</protein>
<feature type="region of interest" description="Disordered" evidence="9">
    <location>
        <begin position="152"/>
        <end position="186"/>
    </location>
</feature>
<dbReference type="Gene3D" id="3.30.470.10">
    <property type="match status" value="1"/>
</dbReference>
<evidence type="ECO:0000256" key="3">
    <source>
        <dbReference type="ARBA" id="ARBA00013053"/>
    </source>
</evidence>
<dbReference type="InterPro" id="IPR006954">
    <property type="entry name" value="Mlt-10-like"/>
</dbReference>
<dbReference type="InterPro" id="IPR043132">
    <property type="entry name" value="BCAT-like_C"/>
</dbReference>
<dbReference type="WBParaSite" id="scf7180000423433.g10976">
    <property type="protein sequence ID" value="scf7180000423433.g10976"/>
    <property type="gene ID" value="scf7180000423433.g10976"/>
</dbReference>
<dbReference type="InterPro" id="IPR036038">
    <property type="entry name" value="Aminotransferase-like"/>
</dbReference>
<dbReference type="Proteomes" id="UP000887560">
    <property type="component" value="Unplaced"/>
</dbReference>
<evidence type="ECO:0000256" key="5">
    <source>
        <dbReference type="ARBA" id="ARBA00022605"/>
    </source>
</evidence>
<evidence type="ECO:0000313" key="11">
    <source>
        <dbReference type="WBParaSite" id="scf7180000423433.g10976"/>
    </source>
</evidence>
<dbReference type="PANTHER" id="PTHR11825">
    <property type="entry name" value="SUBGROUP IIII AMINOTRANSFERASE"/>
    <property type="match status" value="1"/>
</dbReference>
<dbReference type="InterPro" id="IPR043131">
    <property type="entry name" value="BCAT-like_N"/>
</dbReference>
<organism evidence="10 11">
    <name type="scientific">Meloidogyne floridensis</name>
    <dbReference type="NCBI Taxonomy" id="298350"/>
    <lineage>
        <taxon>Eukaryota</taxon>
        <taxon>Metazoa</taxon>
        <taxon>Ecdysozoa</taxon>
        <taxon>Nematoda</taxon>
        <taxon>Chromadorea</taxon>
        <taxon>Rhabditida</taxon>
        <taxon>Tylenchina</taxon>
        <taxon>Tylenchomorpha</taxon>
        <taxon>Tylenchoidea</taxon>
        <taxon>Meloidogynidae</taxon>
        <taxon>Meloidogyninae</taxon>
        <taxon>Meloidogyne</taxon>
    </lineage>
</organism>
<keyword evidence="6" id="KW-0808">Transferase</keyword>
<keyword evidence="8" id="KW-0100">Branched-chain amino acid biosynthesis</keyword>
<reference evidence="11" key="1">
    <citation type="submission" date="2022-11" db="UniProtKB">
        <authorList>
            <consortium name="WormBaseParasite"/>
        </authorList>
    </citation>
    <scope>IDENTIFICATION</scope>
</reference>
<keyword evidence="10" id="KW-1185">Reference proteome</keyword>
<dbReference type="GO" id="GO:0009099">
    <property type="term" value="P:L-valine biosynthetic process"/>
    <property type="evidence" value="ECO:0007669"/>
    <property type="project" value="TreeGrafter"/>
</dbReference>
<keyword evidence="4" id="KW-0032">Aminotransferase</keyword>
<dbReference type="GO" id="GO:0005739">
    <property type="term" value="C:mitochondrion"/>
    <property type="evidence" value="ECO:0007669"/>
    <property type="project" value="TreeGrafter"/>
</dbReference>
<feature type="compositionally biased region" description="Basic residues" evidence="9">
    <location>
        <begin position="165"/>
        <end position="180"/>
    </location>
</feature>
<comment type="similarity">
    <text evidence="2">Belongs to the class-IV pyridoxal-phosphate-dependent aminotransferase family.</text>
</comment>
<evidence type="ECO:0000256" key="7">
    <source>
        <dbReference type="ARBA" id="ARBA00022898"/>
    </source>
</evidence>
<sequence>MGEQQRIATSKLELNPEKLDLLLYNVAIFSLLKSKAHSLLSLPNFLYAEKKLYEQCEEEATTAAQLARCIVPLLKEKGNKRNTEVNNIENEVRITKTVSAKEERGLVGQLGSWLLHGLESIGINGKAMFKKDKTNVKAGRFEQIVKTLRMRKRKSRSALQQQNFHRTKSKRNNKNRKKPSHLTSEKSLVFSNIKKNSNINNTHNIEKLRRVQHFLEKYEFCKKHLARMGDANSRFLEDIISTQSQSPVDSQSFRFLMDSSKLESLDLELQNLLSNYSFEALPILSPKLFSLFPNQNFKNNDKINMNGFLSPTLLSFQNEGILSLPTLFGYASSNEQELVELLDKFIELSGVSGVLDKLIAEIETKAKMIEDELYPALVKLELLERRWKAIQNNLTAQQNKMLDIHGYTFLDKRQFGRLFNRGKIRKWPILDEELFEQEIRRMAVMESTRMKRNSENSSREDTPDQINSLRPFTYTNILRQDAVVGVNNIILTPKAFATTLLSPKFMLLNVLSPVAFIPSILSPKAMALTVLSPTAFTANILTPNTLWTEILSPKFFHTNILSPRALASLVLSPRTMLGECNDLIITLCSPNEIKPKPTDMNKVRFGEYFSDHMAEVDWTESEGWGKPKICPLHNLNLHPAAKVFHFAPEIFEGMKAFRGEDGSVRLFRPEKNVARMRRGAVRASLPDFDPKELLFLIISLIRIEIDWVPNQPSSALYIRPTFIGTDASFDLTSPKSAKLYIITCPVGAYFKSGFQPAIVMADSKYTRAFPGGVGNYKMGSNYAPTIYVSKIAENMGCHQVLWLSGDDEKITEVGVMNCFLLIKDKNGGYFLIKKLI</sequence>
<dbReference type="InterPro" id="IPR005786">
    <property type="entry name" value="B_amino_transII"/>
</dbReference>
<evidence type="ECO:0000313" key="10">
    <source>
        <dbReference type="Proteomes" id="UP000887560"/>
    </source>
</evidence>
<dbReference type="SUPFAM" id="SSF56752">
    <property type="entry name" value="D-aminoacid aminotransferase-like PLP-dependent enzymes"/>
    <property type="match status" value="1"/>
</dbReference>
<evidence type="ECO:0000256" key="2">
    <source>
        <dbReference type="ARBA" id="ARBA00009320"/>
    </source>
</evidence>
<dbReference type="GO" id="GO:0004084">
    <property type="term" value="F:branched-chain-amino-acid transaminase activity"/>
    <property type="evidence" value="ECO:0007669"/>
    <property type="project" value="UniProtKB-EC"/>
</dbReference>
<accession>A0A915P8P2</accession>
<dbReference type="AlphaFoldDB" id="A0A915P8P2"/>
<dbReference type="Gene3D" id="3.20.10.10">
    <property type="entry name" value="D-amino Acid Aminotransferase, subunit A, domain 2"/>
    <property type="match status" value="1"/>
</dbReference>
<evidence type="ECO:0000256" key="8">
    <source>
        <dbReference type="ARBA" id="ARBA00023304"/>
    </source>
</evidence>
<keyword evidence="7" id="KW-0663">Pyridoxal phosphate</keyword>
<dbReference type="FunFam" id="3.30.470.10:FF:000002">
    <property type="entry name" value="Branched-chain-amino-acid aminotransferase"/>
    <property type="match status" value="1"/>
</dbReference>
<proteinExistence type="inferred from homology"/>
<evidence type="ECO:0000256" key="1">
    <source>
        <dbReference type="ARBA" id="ARBA00001933"/>
    </source>
</evidence>
<evidence type="ECO:0000256" key="4">
    <source>
        <dbReference type="ARBA" id="ARBA00022576"/>
    </source>
</evidence>
<dbReference type="EC" id="2.6.1.42" evidence="3"/>
<comment type="cofactor">
    <cofactor evidence="1">
        <name>pyridoxal 5'-phosphate</name>
        <dbReference type="ChEBI" id="CHEBI:597326"/>
    </cofactor>
</comment>
<dbReference type="PANTHER" id="PTHR11825:SF44">
    <property type="entry name" value="BRANCHED-CHAIN-AMINO-ACID AMINOTRANSFERASE"/>
    <property type="match status" value="1"/>
</dbReference>
<name>A0A915P8P2_9BILA</name>
<keyword evidence="5" id="KW-0028">Amino-acid biosynthesis</keyword>
<evidence type="ECO:0000256" key="6">
    <source>
        <dbReference type="ARBA" id="ARBA00022679"/>
    </source>
</evidence>
<dbReference type="Pfam" id="PF04870">
    <property type="entry name" value="Moulting_cycle"/>
    <property type="match status" value="1"/>
</dbReference>